<feature type="transmembrane region" description="Helical" evidence="1">
    <location>
        <begin position="21"/>
        <end position="48"/>
    </location>
</feature>
<evidence type="ECO:0000313" key="2">
    <source>
        <dbReference type="EMBL" id="WDZ83519.1"/>
    </source>
</evidence>
<keyword evidence="1" id="KW-0812">Transmembrane</keyword>
<dbReference type="RefSeq" id="WP_275030068.1">
    <property type="nucleotide sequence ID" value="NZ_CP118615.1"/>
</dbReference>
<feature type="transmembrane region" description="Helical" evidence="1">
    <location>
        <begin position="199"/>
        <end position="217"/>
    </location>
</feature>
<reference evidence="2 3" key="1">
    <citation type="submission" date="2023-02" db="EMBL/GenBank/DDBJ databases">
        <authorList>
            <person name="Mo P."/>
        </authorList>
    </citation>
    <scope>NUCLEOTIDE SEQUENCE [LARGE SCALE GENOMIC DNA]</scope>
    <source>
        <strain evidence="2 3">HUAS 3</strain>
    </source>
</reference>
<keyword evidence="3" id="KW-1185">Reference proteome</keyword>
<evidence type="ECO:0000256" key="1">
    <source>
        <dbReference type="SAM" id="Phobius"/>
    </source>
</evidence>
<evidence type="ECO:0000313" key="3">
    <source>
        <dbReference type="Proteomes" id="UP001219605"/>
    </source>
</evidence>
<feature type="transmembrane region" description="Helical" evidence="1">
    <location>
        <begin position="171"/>
        <end position="193"/>
    </location>
</feature>
<protein>
    <recommendedName>
        <fullName evidence="4">DUF624 domain-containing protein</fullName>
    </recommendedName>
</protein>
<name>A0ABY7ZNH1_9ACTN</name>
<keyword evidence="1" id="KW-0472">Membrane</keyword>
<dbReference type="Proteomes" id="UP001219605">
    <property type="component" value="Chromosome"/>
</dbReference>
<evidence type="ECO:0008006" key="4">
    <source>
        <dbReference type="Google" id="ProtNLM"/>
    </source>
</evidence>
<gene>
    <name evidence="2" type="ORF">PVK37_24080</name>
</gene>
<organism evidence="2 3">
    <name type="scientific">Micromonospora cathayae</name>
    <dbReference type="NCBI Taxonomy" id="3028804"/>
    <lineage>
        <taxon>Bacteria</taxon>
        <taxon>Bacillati</taxon>
        <taxon>Actinomycetota</taxon>
        <taxon>Actinomycetes</taxon>
        <taxon>Micromonosporales</taxon>
        <taxon>Micromonosporaceae</taxon>
        <taxon>Micromonospora</taxon>
    </lineage>
</organism>
<dbReference type="EMBL" id="CP118615">
    <property type="protein sequence ID" value="WDZ83519.1"/>
    <property type="molecule type" value="Genomic_DNA"/>
</dbReference>
<proteinExistence type="predicted"/>
<feature type="transmembrane region" description="Helical" evidence="1">
    <location>
        <begin position="102"/>
        <end position="125"/>
    </location>
</feature>
<sequence>MTDSVRAWRQIGDGPLARVAATVHILLVVEVLLLLTAGPGLVGLVLLARDASNLPLVALCAVPLGPAVSAALYTLRHQRPDLTDLRPAAVFRRGWRVNLVPVLRVWLPLLLWLTIVGVNLAHFTAAGLPGWWAVLLVGVAGAVTLVGTNALVIASVFTFRTRDVVRLAVYFLVRTPGVALGHVCLLALAAGVVAVTSEAVLALLGVGFVLLLGRFSGPMTDRIEEEFTR</sequence>
<accession>A0ABY7ZNH1</accession>
<feature type="transmembrane region" description="Helical" evidence="1">
    <location>
        <begin position="131"/>
        <end position="159"/>
    </location>
</feature>
<feature type="transmembrane region" description="Helical" evidence="1">
    <location>
        <begin position="54"/>
        <end position="75"/>
    </location>
</feature>
<keyword evidence="1" id="KW-1133">Transmembrane helix</keyword>